<keyword evidence="4" id="KW-0274">FAD</keyword>
<reference evidence="10 11" key="1">
    <citation type="submission" date="2024-07" db="EMBL/GenBank/DDBJ databases">
        <title>Section-level genome sequencing and comparative genomics of Aspergillus sections Usti and Cavernicolus.</title>
        <authorList>
            <consortium name="Lawrence Berkeley National Laboratory"/>
            <person name="Nybo J.L."/>
            <person name="Vesth T.C."/>
            <person name="Theobald S."/>
            <person name="Frisvad J.C."/>
            <person name="Larsen T.O."/>
            <person name="Kjaerboelling I."/>
            <person name="Rothschild-Mancinelli K."/>
            <person name="Lyhne E.K."/>
            <person name="Kogle M.E."/>
            <person name="Barry K."/>
            <person name="Clum A."/>
            <person name="Na H."/>
            <person name="Ledsgaard L."/>
            <person name="Lin J."/>
            <person name="Lipzen A."/>
            <person name="Kuo A."/>
            <person name="Riley R."/>
            <person name="Mondo S."/>
            <person name="Labutti K."/>
            <person name="Haridas S."/>
            <person name="Pangalinan J."/>
            <person name="Salamov A.A."/>
            <person name="Simmons B.A."/>
            <person name="Magnuson J.K."/>
            <person name="Chen J."/>
            <person name="Drula E."/>
            <person name="Henrissat B."/>
            <person name="Wiebenga A."/>
            <person name="Lubbers R.J."/>
            <person name="Gomes A.C."/>
            <person name="Makela M.R."/>
            <person name="Stajich J."/>
            <person name="Grigoriev I.V."/>
            <person name="Mortensen U.H."/>
            <person name="De Vries R.P."/>
            <person name="Baker S.E."/>
            <person name="Andersen M.R."/>
        </authorList>
    </citation>
    <scope>NUCLEOTIDE SEQUENCE [LARGE SCALE GENOMIC DNA]</scope>
    <source>
        <strain evidence="10 11">CBS 123904</strain>
    </source>
</reference>
<dbReference type="Gene3D" id="3.50.50.60">
    <property type="entry name" value="FAD/NAD(P)-binding domain"/>
    <property type="match status" value="2"/>
</dbReference>
<feature type="region of interest" description="Disordered" evidence="8">
    <location>
        <begin position="1"/>
        <end position="22"/>
    </location>
</feature>
<keyword evidence="11" id="KW-1185">Reference proteome</keyword>
<comment type="cofactor">
    <cofactor evidence="1">
        <name>FAD</name>
        <dbReference type="ChEBI" id="CHEBI:57692"/>
    </cofactor>
</comment>
<comment type="caution">
    <text evidence="10">The sequence shown here is derived from an EMBL/GenBank/DDBJ whole genome shotgun (WGS) entry which is preliminary data.</text>
</comment>
<gene>
    <name evidence="10" type="ORF">BJY01DRAFT_260212</name>
</gene>
<dbReference type="GO" id="GO:0004497">
    <property type="term" value="F:monooxygenase activity"/>
    <property type="evidence" value="ECO:0007669"/>
    <property type="project" value="UniProtKB-KW"/>
</dbReference>
<dbReference type="PANTHER" id="PTHR43098:SF3">
    <property type="entry name" value="L-ORNITHINE N(5)-MONOOXYGENASE-RELATED"/>
    <property type="match status" value="1"/>
</dbReference>
<evidence type="ECO:0000256" key="5">
    <source>
        <dbReference type="ARBA" id="ARBA00022857"/>
    </source>
</evidence>
<evidence type="ECO:0000259" key="9">
    <source>
        <dbReference type="Pfam" id="PF07992"/>
    </source>
</evidence>
<dbReference type="InterPro" id="IPR023753">
    <property type="entry name" value="FAD/NAD-binding_dom"/>
</dbReference>
<proteinExistence type="inferred from homology"/>
<protein>
    <submittedName>
        <fullName evidence="10">Baeyer-Villiger monooxygenase</fullName>
    </submittedName>
</protein>
<accession>A0ABR4J0M5</accession>
<evidence type="ECO:0000313" key="10">
    <source>
        <dbReference type="EMBL" id="KAL2832647.1"/>
    </source>
</evidence>
<dbReference type="EMBL" id="JBFXLU010000260">
    <property type="protein sequence ID" value="KAL2832647.1"/>
    <property type="molecule type" value="Genomic_DNA"/>
</dbReference>
<keyword evidence="3" id="KW-0285">Flavoprotein</keyword>
<dbReference type="Pfam" id="PF07992">
    <property type="entry name" value="Pyr_redox_2"/>
    <property type="match status" value="1"/>
</dbReference>
<evidence type="ECO:0000256" key="8">
    <source>
        <dbReference type="SAM" id="MobiDB-lite"/>
    </source>
</evidence>
<dbReference type="InterPro" id="IPR050775">
    <property type="entry name" value="FAD-binding_Monooxygenases"/>
</dbReference>
<evidence type="ECO:0000256" key="7">
    <source>
        <dbReference type="ARBA" id="ARBA00023033"/>
    </source>
</evidence>
<evidence type="ECO:0000256" key="2">
    <source>
        <dbReference type="ARBA" id="ARBA00010139"/>
    </source>
</evidence>
<evidence type="ECO:0000256" key="3">
    <source>
        <dbReference type="ARBA" id="ARBA00022630"/>
    </source>
</evidence>
<keyword evidence="7 10" id="KW-0503">Monooxygenase</keyword>
<evidence type="ECO:0000256" key="6">
    <source>
        <dbReference type="ARBA" id="ARBA00023002"/>
    </source>
</evidence>
<evidence type="ECO:0000256" key="4">
    <source>
        <dbReference type="ARBA" id="ARBA00022827"/>
    </source>
</evidence>
<dbReference type="Proteomes" id="UP001610446">
    <property type="component" value="Unassembled WGS sequence"/>
</dbReference>
<evidence type="ECO:0000256" key="1">
    <source>
        <dbReference type="ARBA" id="ARBA00001974"/>
    </source>
</evidence>
<name>A0ABR4J0M5_9EURO</name>
<dbReference type="PANTHER" id="PTHR43098">
    <property type="entry name" value="L-ORNITHINE N(5)-MONOOXYGENASE-RELATED"/>
    <property type="match status" value="1"/>
</dbReference>
<sequence>MTVPIENGHHANHHTAPKNGDQNTEKVDALIVGAGFAGIYLLHQLRKRDFKVKIVEVGSGLGGVWHWNRYPGARADTQYPLYAYSMPEIYKGWTWKTDYANSVELRSYFEHVDAQLDVKKDTVMNTKVESATFDEATNTWTVVCDTGKAFQTSFFIPAIGFSAKRYIPDWEGLDTFNGVIHHSSFWPKEGVDVAGKRVAVLGSGSTGVQITQEWASEIGENGDLKMFQRTPNLCCPMKERNLTEEEQAKDKEDYDAIFRARLSTFGGFRFQPRPEKMLEASPEERQELFEKLWDMGGFRFLMNNYSDMNRNLEANQHAYDFWRSKTLPRIKDANAAELLAPKKPPHPFGAKRLALEVNFYEQFNRPNVHVVDTKTHPIIRFVPDGIVTADGTVHKLDVVAVATGFDGITGGLNDIAIRGCGGKYLADKWKDGVLTYLGMASAGFPNLFFTFGPQAPTAFSNGPTCVEIQGDWITRTLEYMRGNKIARIDAVPESEHEWKLLVQKFSVTNLRHFTASWYNGANIPGKVQEPLNFAGGIPYYIETLKDVTDKGYKGFQLE</sequence>
<dbReference type="SUPFAM" id="SSF51905">
    <property type="entry name" value="FAD/NAD(P)-binding domain"/>
    <property type="match status" value="2"/>
</dbReference>
<keyword evidence="6" id="KW-0560">Oxidoreductase</keyword>
<organism evidence="10 11">
    <name type="scientific">Aspergillus pseudoustus</name>
    <dbReference type="NCBI Taxonomy" id="1810923"/>
    <lineage>
        <taxon>Eukaryota</taxon>
        <taxon>Fungi</taxon>
        <taxon>Dikarya</taxon>
        <taxon>Ascomycota</taxon>
        <taxon>Pezizomycotina</taxon>
        <taxon>Eurotiomycetes</taxon>
        <taxon>Eurotiomycetidae</taxon>
        <taxon>Eurotiales</taxon>
        <taxon>Aspergillaceae</taxon>
        <taxon>Aspergillus</taxon>
        <taxon>Aspergillus subgen. Nidulantes</taxon>
    </lineage>
</organism>
<feature type="domain" description="FAD/NAD(P)-binding" evidence="9">
    <location>
        <begin position="28"/>
        <end position="247"/>
    </location>
</feature>
<keyword evidence="5" id="KW-0521">NADP</keyword>
<comment type="similarity">
    <text evidence="2">Belongs to the FAD-binding monooxygenase family.</text>
</comment>
<evidence type="ECO:0000313" key="11">
    <source>
        <dbReference type="Proteomes" id="UP001610446"/>
    </source>
</evidence>
<dbReference type="InterPro" id="IPR036188">
    <property type="entry name" value="FAD/NAD-bd_sf"/>
</dbReference>